<proteinExistence type="predicted"/>
<dbReference type="CDD" id="cd06588">
    <property type="entry name" value="PhnB_like"/>
    <property type="match status" value="1"/>
</dbReference>
<dbReference type="Proteomes" id="UP000505377">
    <property type="component" value="Chromosome"/>
</dbReference>
<dbReference type="Pfam" id="PF06983">
    <property type="entry name" value="3-dmu-9_3-mt"/>
    <property type="match status" value="1"/>
</dbReference>
<dbReference type="AlphaFoldDB" id="A0A6M6JKY8"/>
<dbReference type="EMBL" id="CP053564">
    <property type="protein sequence ID" value="QJY47099.1"/>
    <property type="molecule type" value="Genomic_DNA"/>
</dbReference>
<dbReference type="InterPro" id="IPR029068">
    <property type="entry name" value="Glyas_Bleomycin-R_OHBP_Dase"/>
</dbReference>
<evidence type="ECO:0000313" key="3">
    <source>
        <dbReference type="Proteomes" id="UP000505377"/>
    </source>
</evidence>
<dbReference type="PANTHER" id="PTHR33990:SF2">
    <property type="entry name" value="PHNB-LIKE DOMAIN-CONTAINING PROTEIN"/>
    <property type="match status" value="1"/>
</dbReference>
<reference evidence="2 3" key="1">
    <citation type="submission" date="2020-05" db="EMBL/GenBank/DDBJ databases">
        <authorList>
            <person name="Mo P."/>
        </authorList>
    </citation>
    <scope>NUCLEOTIDE SEQUENCE [LARGE SCALE GENOMIC DNA]</scope>
    <source>
        <strain evidence="2 3">Gen01</strain>
    </source>
</reference>
<organism evidence="2 3">
    <name type="scientific">Pseudonocardia broussonetiae</name>
    <dbReference type="NCBI Taxonomy" id="2736640"/>
    <lineage>
        <taxon>Bacteria</taxon>
        <taxon>Bacillati</taxon>
        <taxon>Actinomycetota</taxon>
        <taxon>Actinomycetes</taxon>
        <taxon>Pseudonocardiales</taxon>
        <taxon>Pseudonocardiaceae</taxon>
        <taxon>Pseudonocardia</taxon>
    </lineage>
</organism>
<dbReference type="RefSeq" id="WP_172159314.1">
    <property type="nucleotide sequence ID" value="NZ_CP053564.1"/>
</dbReference>
<evidence type="ECO:0000313" key="2">
    <source>
        <dbReference type="EMBL" id="QJY47099.1"/>
    </source>
</evidence>
<dbReference type="PANTHER" id="PTHR33990">
    <property type="entry name" value="PROTEIN YJDN-RELATED"/>
    <property type="match status" value="1"/>
</dbReference>
<name>A0A6M6JKY8_9PSEU</name>
<dbReference type="Gene3D" id="3.10.180.10">
    <property type="entry name" value="2,3-Dihydroxybiphenyl 1,2-Dioxygenase, domain 1"/>
    <property type="match status" value="1"/>
</dbReference>
<accession>A0A6M6JKY8</accession>
<dbReference type="SUPFAM" id="SSF54593">
    <property type="entry name" value="Glyoxalase/Bleomycin resistance protein/Dihydroxybiphenyl dioxygenase"/>
    <property type="match status" value="1"/>
</dbReference>
<protein>
    <submittedName>
        <fullName evidence="2">VOC family protein</fullName>
    </submittedName>
</protein>
<dbReference type="InterPro" id="IPR028973">
    <property type="entry name" value="PhnB-like"/>
</dbReference>
<dbReference type="PIRSF" id="PIRSF021700">
    <property type="entry name" value="3_dmu_93_MTrfase"/>
    <property type="match status" value="1"/>
</dbReference>
<dbReference type="KEGG" id="pbro:HOP40_15835"/>
<dbReference type="InterPro" id="IPR009725">
    <property type="entry name" value="3_dmu_93_MTrfase"/>
</dbReference>
<keyword evidence="3" id="KW-1185">Reference proteome</keyword>
<gene>
    <name evidence="2" type="ORF">HOP40_15835</name>
</gene>
<sequence>MPTTVPCLWFDHGVAEQAAAFYVSVFPNSAVGTVTRYGPDTPGPEGGVMTVEFTLDGQPYIGLNGGDQFRFSEAISFQIRCSGQEEADHYWDALSDGGQEGPCGWVTDRFGVSWQVDPVELHELVEDPDRERAERAVQAMLRMGRIDIAELRRAADAVPA</sequence>
<evidence type="ECO:0000259" key="1">
    <source>
        <dbReference type="Pfam" id="PF06983"/>
    </source>
</evidence>
<feature type="domain" description="PhnB-like" evidence="1">
    <location>
        <begin position="4"/>
        <end position="116"/>
    </location>
</feature>